<gene>
    <name evidence="1" type="ORF">ESCAB7627_2449</name>
</gene>
<proteinExistence type="predicted"/>
<accession>A0ABC9NNM5</accession>
<reference evidence="1 2" key="1">
    <citation type="submission" date="2008-02" db="EMBL/GenBank/DDBJ databases">
        <title>Annotation of Escherichia albertii TW07627.</title>
        <authorList>
            <person name="Sutton G."/>
            <person name="Whittam T.S."/>
            <person name="Sebastian Y."/>
        </authorList>
    </citation>
    <scope>NUCLEOTIDE SEQUENCE [LARGE SCALE GENOMIC DNA]</scope>
    <source>
        <strain evidence="1 2">TW07627</strain>
    </source>
</reference>
<evidence type="ECO:0000313" key="2">
    <source>
        <dbReference type="Proteomes" id="UP000003042"/>
    </source>
</evidence>
<sequence length="257" mass="29299">MEVSNVISQNTGYPLISHRSEFQCVVTEMRSNPVKFLEENLILNPQCYAHHGDTSFIKVDIIREEGGLRLKETEVDMANSDHILFTGIRDTDAPERFDAPAVISLSNQCLSIRRNDITQTVQQSSPLWLTNQQSGCSVLIVRHGLSESGGQQYSMIHMRPRDSENFIDEFTPALYANTQEILLERDIQSVLANTFPNENPEAFILVPSAENFIVEDCCTQLIDISNERGEFDFYRQVYPVIGGEYQVEALRWTRFTI</sequence>
<evidence type="ECO:0000313" key="1">
    <source>
        <dbReference type="EMBL" id="EDS91797.1"/>
    </source>
</evidence>
<protein>
    <submittedName>
        <fullName evidence="1">Uncharacterized protein</fullName>
    </submittedName>
</protein>
<dbReference type="EMBL" id="ABKX01000005">
    <property type="protein sequence ID" value="EDS91797.1"/>
    <property type="molecule type" value="Genomic_DNA"/>
</dbReference>
<organism evidence="1 2">
    <name type="scientific">Escherichia albertii (strain TW07627)</name>
    <dbReference type="NCBI Taxonomy" id="502347"/>
    <lineage>
        <taxon>Bacteria</taxon>
        <taxon>Pseudomonadati</taxon>
        <taxon>Pseudomonadota</taxon>
        <taxon>Gammaproteobacteria</taxon>
        <taxon>Enterobacterales</taxon>
        <taxon>Enterobacteriaceae</taxon>
        <taxon>Escherichia</taxon>
    </lineage>
</organism>
<dbReference type="AlphaFoldDB" id="A0ABC9NNM5"/>
<comment type="caution">
    <text evidence="1">The sequence shown here is derived from an EMBL/GenBank/DDBJ whole genome shotgun (WGS) entry which is preliminary data.</text>
</comment>
<dbReference type="Proteomes" id="UP000003042">
    <property type="component" value="Unassembled WGS sequence"/>
</dbReference>
<name>A0ABC9NNM5_ESCAT</name>